<reference evidence="2 3" key="1">
    <citation type="submission" date="2018-11" db="EMBL/GenBank/DDBJ databases">
        <authorList>
            <person name="Kleinhagauer T."/>
            <person name="Glaeser S.P."/>
            <person name="Spergser J."/>
            <person name="Ruckert C."/>
            <person name="Kaempfer P."/>
            <person name="Busse H.-J."/>
        </authorList>
    </citation>
    <scope>NUCLEOTIDE SEQUENCE [LARGE SCALE GENOMIC DNA]</scope>
    <source>
        <strain evidence="2 3">200CH</strain>
    </source>
</reference>
<dbReference type="Pfam" id="PF14588">
    <property type="entry name" value="YjgF_endoribonc"/>
    <property type="match status" value="1"/>
</dbReference>
<name>A0A3G6J9V6_9CORY</name>
<dbReference type="CDD" id="cd02199">
    <property type="entry name" value="YjgF_YER057c_UK114_like_1"/>
    <property type="match status" value="1"/>
</dbReference>
<dbReference type="PANTHER" id="PTHR43760">
    <property type="entry name" value="ENDORIBONUCLEASE-RELATED"/>
    <property type="match status" value="1"/>
</dbReference>
<dbReference type="AlphaFoldDB" id="A0A3G6J9V6"/>
<evidence type="ECO:0000313" key="2">
    <source>
        <dbReference type="EMBL" id="AZA14572.1"/>
    </source>
</evidence>
<dbReference type="RefSeq" id="WP_123930088.1">
    <property type="nucleotide sequence ID" value="NZ_CP033896.1"/>
</dbReference>
<gene>
    <name evidence="2" type="ORF">CCHOA_10970</name>
</gene>
<evidence type="ECO:0000313" key="3">
    <source>
        <dbReference type="Proteomes" id="UP000269019"/>
    </source>
</evidence>
<protein>
    <submittedName>
        <fullName evidence="2">Endoribonuclease L-PSP</fullName>
    </submittedName>
</protein>
<evidence type="ECO:0000259" key="1">
    <source>
        <dbReference type="Pfam" id="PF14588"/>
    </source>
</evidence>
<sequence>MSTTQTTKRLQELGVQLPEVAAPVAAYVPAIQVGNQVWTSGQLPFVDGALEVTGLVGDTVTTEQATQLAQTAALNALAAIDELVGIDNVSRVLKVTGFVASADGYTDQPAVINGASNLLGEIFGAQGAHVRSAVGVAQLPLASPVELEIVVEIATETGK</sequence>
<proteinExistence type="predicted"/>
<dbReference type="EMBL" id="CP033896">
    <property type="protein sequence ID" value="AZA14572.1"/>
    <property type="molecule type" value="Genomic_DNA"/>
</dbReference>
<dbReference type="PANTHER" id="PTHR43760:SF1">
    <property type="entry name" value="ENDORIBONUCLEASE L-PSP_CHORISMATE MUTASE-LIKE DOMAIN-CONTAINING PROTEIN"/>
    <property type="match status" value="1"/>
</dbReference>
<dbReference type="KEGG" id="ccho:CCHOA_10970"/>
<dbReference type="OrthoDB" id="9806229at2"/>
<dbReference type="SUPFAM" id="SSF55298">
    <property type="entry name" value="YjgF-like"/>
    <property type="match status" value="1"/>
</dbReference>
<accession>A0A3G6J9V6</accession>
<dbReference type="InterPro" id="IPR013813">
    <property type="entry name" value="Endoribo_LPSP/chorism_mut-like"/>
</dbReference>
<keyword evidence="3" id="KW-1185">Reference proteome</keyword>
<feature type="domain" description="Endoribonuclease L-PSP/chorismate mutase-like" evidence="1">
    <location>
        <begin position="9"/>
        <end position="144"/>
    </location>
</feature>
<dbReference type="InterPro" id="IPR035959">
    <property type="entry name" value="RutC-like_sf"/>
</dbReference>
<dbReference type="Gene3D" id="3.30.1330.40">
    <property type="entry name" value="RutC-like"/>
    <property type="match status" value="1"/>
</dbReference>
<organism evidence="2 3">
    <name type="scientific">Corynebacterium choanae</name>
    <dbReference type="NCBI Taxonomy" id="1862358"/>
    <lineage>
        <taxon>Bacteria</taxon>
        <taxon>Bacillati</taxon>
        <taxon>Actinomycetota</taxon>
        <taxon>Actinomycetes</taxon>
        <taxon>Mycobacteriales</taxon>
        <taxon>Corynebacteriaceae</taxon>
        <taxon>Corynebacterium</taxon>
    </lineage>
</organism>
<dbReference type="Proteomes" id="UP000269019">
    <property type="component" value="Chromosome"/>
</dbReference>